<reference evidence="3 4" key="1">
    <citation type="submission" date="2015-04" db="EMBL/GenBank/DDBJ databases">
        <authorList>
            <person name="Syromyatnikov M.Y."/>
            <person name="Popov V.N."/>
        </authorList>
    </citation>
    <scope>NUCLEOTIDE SEQUENCE [LARGE SCALE GENOMIC DNA]</scope>
</reference>
<dbReference type="GO" id="GO:0016020">
    <property type="term" value="C:membrane"/>
    <property type="evidence" value="ECO:0007669"/>
    <property type="project" value="TreeGrafter"/>
</dbReference>
<organism evidence="3 4">
    <name type="scientific">Clunio marinus</name>
    <dbReference type="NCBI Taxonomy" id="568069"/>
    <lineage>
        <taxon>Eukaryota</taxon>
        <taxon>Metazoa</taxon>
        <taxon>Ecdysozoa</taxon>
        <taxon>Arthropoda</taxon>
        <taxon>Hexapoda</taxon>
        <taxon>Insecta</taxon>
        <taxon>Pterygota</taxon>
        <taxon>Neoptera</taxon>
        <taxon>Endopterygota</taxon>
        <taxon>Diptera</taxon>
        <taxon>Nematocera</taxon>
        <taxon>Chironomoidea</taxon>
        <taxon>Chironomidae</taxon>
        <taxon>Clunio</taxon>
    </lineage>
</organism>
<evidence type="ECO:0000313" key="4">
    <source>
        <dbReference type="Proteomes" id="UP000183832"/>
    </source>
</evidence>
<dbReference type="OrthoDB" id="7789170at2759"/>
<sequence>MMKMNRQINLRVKVIFVLGLISHVFATPTTITAPPVSENLIDHGKDDLKSIFGQCLHKKNVSKCLKERVIDIIDEIIESDNPLSVNVFNLKMSLNRDPQFKVNPSESDTSRSFDDIISQKLKSLLESRVIQVKLSDEEDDSPTDHNEARKKKDGGGKHGHMMMSGMALMAFFGQLFMSKVAFMSGAALILAKIALLFSALSSLKKSGGTGGSEHVVYAADVGKQGWQRSIHAMSPVLAQQHQQVSEDLAYRGHSTLPTYDGV</sequence>
<evidence type="ECO:0000256" key="1">
    <source>
        <dbReference type="SAM" id="MobiDB-lite"/>
    </source>
</evidence>
<feature type="chain" id="PRO_5012746344" evidence="2">
    <location>
        <begin position="27"/>
        <end position="262"/>
    </location>
</feature>
<dbReference type="EMBL" id="CVRI01000003">
    <property type="protein sequence ID" value="CRK87121.1"/>
    <property type="molecule type" value="Genomic_DNA"/>
</dbReference>
<protein>
    <submittedName>
        <fullName evidence="3">CLUMA_CG000928, isoform A</fullName>
    </submittedName>
</protein>
<feature type="signal peptide" evidence="2">
    <location>
        <begin position="1"/>
        <end position="26"/>
    </location>
</feature>
<dbReference type="InterPro" id="IPR012464">
    <property type="entry name" value="DUF1676"/>
</dbReference>
<accession>A0A1J1HLL2</accession>
<dbReference type="PANTHER" id="PTHR21879">
    <property type="entry name" value="FI03362P-RELATED-RELATED"/>
    <property type="match status" value="1"/>
</dbReference>
<keyword evidence="2" id="KW-0732">Signal</keyword>
<evidence type="ECO:0000256" key="2">
    <source>
        <dbReference type="SAM" id="SignalP"/>
    </source>
</evidence>
<evidence type="ECO:0000313" key="3">
    <source>
        <dbReference type="EMBL" id="CRK87121.1"/>
    </source>
</evidence>
<dbReference type="AlphaFoldDB" id="A0A1J1HLL2"/>
<feature type="compositionally biased region" description="Basic residues" evidence="1">
    <location>
        <begin position="148"/>
        <end position="158"/>
    </location>
</feature>
<dbReference type="Proteomes" id="UP000183832">
    <property type="component" value="Unassembled WGS sequence"/>
</dbReference>
<proteinExistence type="predicted"/>
<gene>
    <name evidence="3" type="ORF">CLUMA_CG000928</name>
</gene>
<keyword evidence="4" id="KW-1185">Reference proteome</keyword>
<name>A0A1J1HLL2_9DIPT</name>
<feature type="region of interest" description="Disordered" evidence="1">
    <location>
        <begin position="135"/>
        <end position="158"/>
    </location>
</feature>
<dbReference type="Pfam" id="PF07898">
    <property type="entry name" value="DUF1676"/>
    <property type="match status" value="1"/>
</dbReference>